<dbReference type="PANTHER" id="PTHR11920:SF502">
    <property type="entry name" value="GUANYLATE CYCLASE"/>
    <property type="match status" value="1"/>
</dbReference>
<name>A0ABD0JMS9_9CAEN</name>
<evidence type="ECO:0000256" key="2">
    <source>
        <dbReference type="ARBA" id="ARBA00022692"/>
    </source>
</evidence>
<dbReference type="Pfam" id="PF00211">
    <property type="entry name" value="Guanylate_cyc"/>
    <property type="match status" value="1"/>
</dbReference>
<comment type="caution">
    <text evidence="8">The sequence shown here is derived from an EMBL/GenBank/DDBJ whole genome shotgun (WGS) entry which is preliminary data.</text>
</comment>
<dbReference type="GO" id="GO:0016829">
    <property type="term" value="F:lyase activity"/>
    <property type="evidence" value="ECO:0007669"/>
    <property type="project" value="UniProtKB-KW"/>
</dbReference>
<proteinExistence type="predicted"/>
<dbReference type="PANTHER" id="PTHR11920">
    <property type="entry name" value="GUANYLYL CYCLASE"/>
    <property type="match status" value="1"/>
</dbReference>
<dbReference type="CDD" id="cd07302">
    <property type="entry name" value="CHD"/>
    <property type="match status" value="1"/>
</dbReference>
<gene>
    <name evidence="8" type="ORF">BaRGS_00032794</name>
</gene>
<evidence type="ECO:0000256" key="5">
    <source>
        <dbReference type="ARBA" id="ARBA00023136"/>
    </source>
</evidence>
<sequence>MPRYCLFGDTVNLASRMESHGLPLKIQMSPYTYAAIEDKSSYVITDRGEGKGRMRTYWLEGKVEVDEGPIEFPVKARNPSTVNLHNFNMEGFMGGEEAPPQQLQ</sequence>
<comment type="subcellular location">
    <subcellularLocation>
        <location evidence="1">Membrane</location>
    </subcellularLocation>
</comment>
<organism evidence="8 9">
    <name type="scientific">Batillaria attramentaria</name>
    <dbReference type="NCBI Taxonomy" id="370345"/>
    <lineage>
        <taxon>Eukaryota</taxon>
        <taxon>Metazoa</taxon>
        <taxon>Spiralia</taxon>
        <taxon>Lophotrochozoa</taxon>
        <taxon>Mollusca</taxon>
        <taxon>Gastropoda</taxon>
        <taxon>Caenogastropoda</taxon>
        <taxon>Sorbeoconcha</taxon>
        <taxon>Cerithioidea</taxon>
        <taxon>Batillariidae</taxon>
        <taxon>Batillaria</taxon>
    </lineage>
</organism>
<protein>
    <recommendedName>
        <fullName evidence="7">Guanylate cyclase domain-containing protein</fullName>
    </recommendedName>
</protein>
<evidence type="ECO:0000256" key="1">
    <source>
        <dbReference type="ARBA" id="ARBA00004370"/>
    </source>
</evidence>
<evidence type="ECO:0000256" key="6">
    <source>
        <dbReference type="ARBA" id="ARBA00023239"/>
    </source>
</evidence>
<feature type="domain" description="Guanylate cyclase" evidence="7">
    <location>
        <begin position="1"/>
        <end position="18"/>
    </location>
</feature>
<accession>A0ABD0JMS9</accession>
<dbReference type="AlphaFoldDB" id="A0ABD0JMS9"/>
<evidence type="ECO:0000259" key="7">
    <source>
        <dbReference type="PROSITE" id="PS50125"/>
    </source>
</evidence>
<dbReference type="InterPro" id="IPR001054">
    <property type="entry name" value="A/G_cyclase"/>
</dbReference>
<dbReference type="PROSITE" id="PS50125">
    <property type="entry name" value="GUANYLATE_CYCLASE_2"/>
    <property type="match status" value="1"/>
</dbReference>
<keyword evidence="9" id="KW-1185">Reference proteome</keyword>
<keyword evidence="6" id="KW-0456">Lyase</keyword>
<evidence type="ECO:0000313" key="8">
    <source>
        <dbReference type="EMBL" id="KAK7475975.1"/>
    </source>
</evidence>
<dbReference type="InterPro" id="IPR029787">
    <property type="entry name" value="Nucleotide_cyclase"/>
</dbReference>
<evidence type="ECO:0000256" key="4">
    <source>
        <dbReference type="ARBA" id="ARBA00022989"/>
    </source>
</evidence>
<dbReference type="GO" id="GO:0016020">
    <property type="term" value="C:membrane"/>
    <property type="evidence" value="ECO:0007669"/>
    <property type="project" value="UniProtKB-SubCell"/>
</dbReference>
<keyword evidence="5" id="KW-0472">Membrane</keyword>
<evidence type="ECO:0000313" key="9">
    <source>
        <dbReference type="Proteomes" id="UP001519460"/>
    </source>
</evidence>
<dbReference type="Gene3D" id="3.30.70.1230">
    <property type="entry name" value="Nucleotide cyclase"/>
    <property type="match status" value="1"/>
</dbReference>
<keyword evidence="4" id="KW-1133">Transmembrane helix</keyword>
<evidence type="ECO:0000256" key="3">
    <source>
        <dbReference type="ARBA" id="ARBA00022741"/>
    </source>
</evidence>
<keyword evidence="3" id="KW-0547">Nucleotide-binding</keyword>
<dbReference type="GO" id="GO:0000166">
    <property type="term" value="F:nucleotide binding"/>
    <property type="evidence" value="ECO:0007669"/>
    <property type="project" value="UniProtKB-KW"/>
</dbReference>
<dbReference type="InterPro" id="IPR050401">
    <property type="entry name" value="Cyclic_nucleotide_synthase"/>
</dbReference>
<dbReference type="SUPFAM" id="SSF55073">
    <property type="entry name" value="Nucleotide cyclase"/>
    <property type="match status" value="1"/>
</dbReference>
<dbReference type="EMBL" id="JACVVK020000389">
    <property type="protein sequence ID" value="KAK7475975.1"/>
    <property type="molecule type" value="Genomic_DNA"/>
</dbReference>
<reference evidence="8 9" key="1">
    <citation type="journal article" date="2023" name="Sci. Data">
        <title>Genome assembly of the Korean intertidal mud-creeper Batillaria attramentaria.</title>
        <authorList>
            <person name="Patra A.K."/>
            <person name="Ho P.T."/>
            <person name="Jun S."/>
            <person name="Lee S.J."/>
            <person name="Kim Y."/>
            <person name="Won Y.J."/>
        </authorList>
    </citation>
    <scope>NUCLEOTIDE SEQUENCE [LARGE SCALE GENOMIC DNA]</scope>
    <source>
        <strain evidence="8">Wonlab-2016</strain>
    </source>
</reference>
<dbReference type="Proteomes" id="UP001519460">
    <property type="component" value="Unassembled WGS sequence"/>
</dbReference>
<keyword evidence="2" id="KW-0812">Transmembrane</keyword>